<dbReference type="EMBL" id="MFAF01000051">
    <property type="protein sequence ID" value="OGD78085.1"/>
    <property type="molecule type" value="Genomic_DNA"/>
</dbReference>
<dbReference type="InterPro" id="IPR003453">
    <property type="entry name" value="ABC_MlaE_roteobac"/>
</dbReference>
<feature type="transmembrane region" description="Helical" evidence="7">
    <location>
        <begin position="49"/>
        <end position="71"/>
    </location>
</feature>
<dbReference type="GO" id="GO:0005548">
    <property type="term" value="F:phospholipid transporter activity"/>
    <property type="evidence" value="ECO:0007669"/>
    <property type="project" value="TreeGrafter"/>
</dbReference>
<comment type="caution">
    <text evidence="8">The sequence shown here is derived from an EMBL/GenBank/DDBJ whole genome shotgun (WGS) entry which is preliminary data.</text>
</comment>
<feature type="transmembrane region" description="Helical" evidence="7">
    <location>
        <begin position="196"/>
        <end position="219"/>
    </location>
</feature>
<reference evidence="8 9" key="1">
    <citation type="journal article" date="2016" name="Nat. Commun.">
        <title>Thousands of microbial genomes shed light on interconnected biogeochemical processes in an aquifer system.</title>
        <authorList>
            <person name="Anantharaman K."/>
            <person name="Brown C.T."/>
            <person name="Hug L.A."/>
            <person name="Sharon I."/>
            <person name="Castelle C.J."/>
            <person name="Probst A.J."/>
            <person name="Thomas B.C."/>
            <person name="Singh A."/>
            <person name="Wilkins M.J."/>
            <person name="Karaoz U."/>
            <person name="Brodie E.L."/>
            <person name="Williams K.H."/>
            <person name="Hubbard S.S."/>
            <person name="Banfield J.F."/>
        </authorList>
    </citation>
    <scope>NUCLEOTIDE SEQUENCE [LARGE SCALE GENOMIC DNA]</scope>
</reference>
<dbReference type="GO" id="GO:0043190">
    <property type="term" value="C:ATP-binding cassette (ABC) transporter complex"/>
    <property type="evidence" value="ECO:0007669"/>
    <property type="project" value="InterPro"/>
</dbReference>
<evidence type="ECO:0000256" key="5">
    <source>
        <dbReference type="ARBA" id="ARBA00022989"/>
    </source>
</evidence>
<dbReference type="InterPro" id="IPR030802">
    <property type="entry name" value="Permease_MalE"/>
</dbReference>
<dbReference type="PANTHER" id="PTHR30188">
    <property type="entry name" value="ABC TRANSPORTER PERMEASE PROTEIN-RELATED"/>
    <property type="match status" value="1"/>
</dbReference>
<evidence type="ECO:0000313" key="8">
    <source>
        <dbReference type="EMBL" id="OGD78085.1"/>
    </source>
</evidence>
<feature type="transmembrane region" description="Helical" evidence="7">
    <location>
        <begin position="83"/>
        <end position="107"/>
    </location>
</feature>
<feature type="transmembrane region" description="Helical" evidence="7">
    <location>
        <begin position="12"/>
        <end position="28"/>
    </location>
</feature>
<evidence type="ECO:0008006" key="10">
    <source>
        <dbReference type="Google" id="ProtNLM"/>
    </source>
</evidence>
<feature type="transmembrane region" description="Helical" evidence="7">
    <location>
        <begin position="146"/>
        <end position="176"/>
    </location>
</feature>
<evidence type="ECO:0000256" key="3">
    <source>
        <dbReference type="ARBA" id="ARBA00022448"/>
    </source>
</evidence>
<keyword evidence="6 7" id="KW-0472">Membrane</keyword>
<dbReference type="STRING" id="1817816.A2Y64_03555"/>
<name>A0A1F5FEG7_9BACT</name>
<evidence type="ECO:0000256" key="2">
    <source>
        <dbReference type="ARBA" id="ARBA00007556"/>
    </source>
</evidence>
<comment type="similarity">
    <text evidence="2 7">Belongs to the MlaE permease family.</text>
</comment>
<dbReference type="Pfam" id="PF02405">
    <property type="entry name" value="MlaE"/>
    <property type="match status" value="1"/>
</dbReference>
<evidence type="ECO:0000256" key="7">
    <source>
        <dbReference type="RuleBase" id="RU362044"/>
    </source>
</evidence>
<protein>
    <recommendedName>
        <fullName evidence="10">ABC transporter permease</fullName>
    </recommendedName>
</protein>
<dbReference type="Proteomes" id="UP000177187">
    <property type="component" value="Unassembled WGS sequence"/>
</dbReference>
<gene>
    <name evidence="8" type="ORF">A2Y64_03555</name>
</gene>
<dbReference type="AlphaFoldDB" id="A0A1F5FEG7"/>
<keyword evidence="5 7" id="KW-1133">Transmembrane helix</keyword>
<accession>A0A1F5FEG7</accession>
<proteinExistence type="inferred from homology"/>
<keyword evidence="4 7" id="KW-0812">Transmembrane</keyword>
<dbReference type="PANTHER" id="PTHR30188:SF4">
    <property type="entry name" value="PROTEIN TRIGALACTOSYLDIACYLGLYCEROL 1, CHLOROPLASTIC"/>
    <property type="match status" value="1"/>
</dbReference>
<evidence type="ECO:0000313" key="9">
    <source>
        <dbReference type="Proteomes" id="UP000177187"/>
    </source>
</evidence>
<feature type="transmembrane region" description="Helical" evidence="7">
    <location>
        <begin position="231"/>
        <end position="258"/>
    </location>
</feature>
<evidence type="ECO:0000256" key="1">
    <source>
        <dbReference type="ARBA" id="ARBA00004141"/>
    </source>
</evidence>
<sequence>MNTFERIGDWLLVKTQTVGAMFVFYGRTMARTIRRRPRGKLVYEQMMRLGVESIGVVTMTALFTGMVIALQSVNSLKVFGAEAYVGGMVSVLFARELGPVLTAIMLAGRVGAAMAAELGTMRVTEQIDALETLASDPFRYLVAPRIIAMAIMAPALTALAMGVAQVGSFFVCTVLADVDPGVYIAELDAFSDIWDIVSGLIKAFAFGQVLTLISCYYGFSTFGGAEGVGRSTTNAVVVSAVNILIVDVLLTTLFFIAFD</sequence>
<evidence type="ECO:0000256" key="4">
    <source>
        <dbReference type="ARBA" id="ARBA00022692"/>
    </source>
</evidence>
<keyword evidence="3" id="KW-0813">Transport</keyword>
<organism evidence="8 9">
    <name type="scientific">Candidatus Coatesbacteria bacterium RBG_13_66_14</name>
    <dbReference type="NCBI Taxonomy" id="1817816"/>
    <lineage>
        <taxon>Bacteria</taxon>
        <taxon>Candidatus Coatesiibacteriota</taxon>
    </lineage>
</organism>
<evidence type="ECO:0000256" key="6">
    <source>
        <dbReference type="ARBA" id="ARBA00023136"/>
    </source>
</evidence>
<dbReference type="NCBIfam" id="TIGR00056">
    <property type="entry name" value="MlaE family lipid ABC transporter permease subunit"/>
    <property type="match status" value="1"/>
</dbReference>
<comment type="subcellular location">
    <subcellularLocation>
        <location evidence="1">Membrane</location>
        <topology evidence="1">Multi-pass membrane protein</topology>
    </subcellularLocation>
</comment>